<name>A0A8S9R724_BRACR</name>
<dbReference type="EMBL" id="QGKX02000996">
    <property type="protein sequence ID" value="KAF3558201.1"/>
    <property type="molecule type" value="Genomic_DNA"/>
</dbReference>
<protein>
    <submittedName>
        <fullName evidence="1">Uncharacterized protein</fullName>
    </submittedName>
</protein>
<evidence type="ECO:0000313" key="1">
    <source>
        <dbReference type="EMBL" id="KAF3558201.1"/>
    </source>
</evidence>
<sequence length="80" mass="8996">MVTTKLISKSPQNTSMSVFRRQIVLGQKNVAAYVLEIKPCSNPVWVKHKLFQANGNVSEPAMDWFEGDDRNTDRPSSVTT</sequence>
<organism evidence="1 2">
    <name type="scientific">Brassica cretica</name>
    <name type="common">Mustard</name>
    <dbReference type="NCBI Taxonomy" id="69181"/>
    <lineage>
        <taxon>Eukaryota</taxon>
        <taxon>Viridiplantae</taxon>
        <taxon>Streptophyta</taxon>
        <taxon>Embryophyta</taxon>
        <taxon>Tracheophyta</taxon>
        <taxon>Spermatophyta</taxon>
        <taxon>Magnoliopsida</taxon>
        <taxon>eudicotyledons</taxon>
        <taxon>Gunneridae</taxon>
        <taxon>Pentapetalae</taxon>
        <taxon>rosids</taxon>
        <taxon>malvids</taxon>
        <taxon>Brassicales</taxon>
        <taxon>Brassicaceae</taxon>
        <taxon>Brassiceae</taxon>
        <taxon>Brassica</taxon>
    </lineage>
</organism>
<accession>A0A8S9R724</accession>
<proteinExistence type="predicted"/>
<comment type="caution">
    <text evidence="1">The sequence shown here is derived from an EMBL/GenBank/DDBJ whole genome shotgun (WGS) entry which is preliminary data.</text>
</comment>
<reference evidence="1" key="1">
    <citation type="submission" date="2019-12" db="EMBL/GenBank/DDBJ databases">
        <title>Genome sequencing and annotation of Brassica cretica.</title>
        <authorList>
            <person name="Studholme D.J."/>
            <person name="Sarris P."/>
        </authorList>
    </citation>
    <scope>NUCLEOTIDE SEQUENCE</scope>
    <source>
        <strain evidence="1">PFS-109/04</strain>
        <tissue evidence="1">Leaf</tissue>
    </source>
</reference>
<dbReference type="Proteomes" id="UP000712600">
    <property type="component" value="Unassembled WGS sequence"/>
</dbReference>
<dbReference type="AlphaFoldDB" id="A0A8S9R724"/>
<gene>
    <name evidence="1" type="ORF">F2Q69_00010298</name>
</gene>
<evidence type="ECO:0000313" key="2">
    <source>
        <dbReference type="Proteomes" id="UP000712600"/>
    </source>
</evidence>